<dbReference type="PROSITE" id="PS50042">
    <property type="entry name" value="CNMP_BINDING_3"/>
    <property type="match status" value="1"/>
</dbReference>
<sequence>MYELLQQYFKGKIEISEGQFEQVKNVFTPKTAQRGEILLRSGDPCRQVFFVAKGCLRSYVIDDKGKEFVIQFAPENWWITDLNSFYSQETAMFFIDVIEPAAILAGEKDFQQKLEAIHPDFNPLFNRLIRNSYRALQKRLVNQLVATAEDRYLDFLNTYPDLARRIPQRMIASYLGVMPESLSRIRKELSKK</sequence>
<evidence type="ECO:0000259" key="1">
    <source>
        <dbReference type="PROSITE" id="PS50042"/>
    </source>
</evidence>
<dbReference type="AlphaFoldDB" id="A0A9X3B8G0"/>
<gene>
    <name evidence="2" type="ORF">OCK74_16315</name>
</gene>
<dbReference type="SUPFAM" id="SSF51206">
    <property type="entry name" value="cAMP-binding domain-like"/>
    <property type="match status" value="1"/>
</dbReference>
<accession>A0A9X3B8G0</accession>
<keyword evidence="3" id="KW-1185">Reference proteome</keyword>
<organism evidence="2 3">
    <name type="scientific">Paraflavisolibacter caeni</name>
    <dbReference type="NCBI Taxonomy" id="2982496"/>
    <lineage>
        <taxon>Bacteria</taxon>
        <taxon>Pseudomonadati</taxon>
        <taxon>Bacteroidota</taxon>
        <taxon>Chitinophagia</taxon>
        <taxon>Chitinophagales</taxon>
        <taxon>Chitinophagaceae</taxon>
        <taxon>Paraflavisolibacter</taxon>
    </lineage>
</organism>
<reference evidence="2" key="1">
    <citation type="submission" date="2022-09" db="EMBL/GenBank/DDBJ databases">
        <authorList>
            <person name="Yuan C."/>
            <person name="Ke Z."/>
        </authorList>
    </citation>
    <scope>NUCLEOTIDE SEQUENCE</scope>
    <source>
        <strain evidence="2">LB-8</strain>
    </source>
</reference>
<dbReference type="InterPro" id="IPR014710">
    <property type="entry name" value="RmlC-like_jellyroll"/>
</dbReference>
<proteinExistence type="predicted"/>
<dbReference type="InterPro" id="IPR018490">
    <property type="entry name" value="cNMP-bd_dom_sf"/>
</dbReference>
<dbReference type="Pfam" id="PF00027">
    <property type="entry name" value="cNMP_binding"/>
    <property type="match status" value="1"/>
</dbReference>
<dbReference type="Proteomes" id="UP001155483">
    <property type="component" value="Unassembled WGS sequence"/>
</dbReference>
<dbReference type="InterPro" id="IPR000595">
    <property type="entry name" value="cNMP-bd_dom"/>
</dbReference>
<comment type="caution">
    <text evidence="2">The sequence shown here is derived from an EMBL/GenBank/DDBJ whole genome shotgun (WGS) entry which is preliminary data.</text>
</comment>
<dbReference type="RefSeq" id="WP_279298124.1">
    <property type="nucleotide sequence ID" value="NZ_JAOTIF010000014.1"/>
</dbReference>
<dbReference type="EMBL" id="JAOTIF010000014">
    <property type="protein sequence ID" value="MCU7550685.1"/>
    <property type="molecule type" value="Genomic_DNA"/>
</dbReference>
<dbReference type="CDD" id="cd00038">
    <property type="entry name" value="CAP_ED"/>
    <property type="match status" value="1"/>
</dbReference>
<feature type="domain" description="Cyclic nucleotide-binding" evidence="1">
    <location>
        <begin position="15"/>
        <end position="70"/>
    </location>
</feature>
<protein>
    <submittedName>
        <fullName evidence="2">Crp/Fnr family transcriptional regulator</fullName>
    </submittedName>
</protein>
<evidence type="ECO:0000313" key="2">
    <source>
        <dbReference type="EMBL" id="MCU7550685.1"/>
    </source>
</evidence>
<name>A0A9X3B8G0_9BACT</name>
<dbReference type="Gene3D" id="2.60.120.10">
    <property type="entry name" value="Jelly Rolls"/>
    <property type="match status" value="1"/>
</dbReference>
<evidence type="ECO:0000313" key="3">
    <source>
        <dbReference type="Proteomes" id="UP001155483"/>
    </source>
</evidence>
<reference evidence="2" key="2">
    <citation type="submission" date="2023-04" db="EMBL/GenBank/DDBJ databases">
        <title>Paracnuella aquatica gen. nov., sp. nov., a member of the family Chitinophagaceae isolated from a hot spring.</title>
        <authorList>
            <person name="Wang C."/>
        </authorList>
    </citation>
    <scope>NUCLEOTIDE SEQUENCE</scope>
    <source>
        <strain evidence="2">LB-8</strain>
    </source>
</reference>